<proteinExistence type="predicted"/>
<evidence type="ECO:0000313" key="1">
    <source>
        <dbReference type="EMBL" id="MDP9764168.1"/>
    </source>
</evidence>
<dbReference type="RefSeq" id="WP_307465553.1">
    <property type="nucleotide sequence ID" value="NZ_JAURUR010000003.1"/>
</dbReference>
<accession>A0ABT9MC59</accession>
<name>A0ABT9MC59_9DEIO</name>
<gene>
    <name evidence="1" type="ORF">QO006_001593</name>
</gene>
<dbReference type="Proteomes" id="UP001232163">
    <property type="component" value="Unassembled WGS sequence"/>
</dbReference>
<reference evidence="1 2" key="1">
    <citation type="submission" date="2023-07" db="EMBL/GenBank/DDBJ databases">
        <title>Genomic Encyclopedia of Type Strains, Phase IV (KMG-IV): sequencing the most valuable type-strain genomes for metagenomic binning, comparative biology and taxonomic classification.</title>
        <authorList>
            <person name="Goeker M."/>
        </authorList>
    </citation>
    <scope>NUCLEOTIDE SEQUENCE [LARGE SCALE GENOMIC DNA]</scope>
    <source>
        <strain evidence="1 2">NIO-1023</strain>
    </source>
</reference>
<organism evidence="1 2">
    <name type="scientific">Deinococcus enclensis</name>
    <dbReference type="NCBI Taxonomy" id="1049582"/>
    <lineage>
        <taxon>Bacteria</taxon>
        <taxon>Thermotogati</taxon>
        <taxon>Deinococcota</taxon>
        <taxon>Deinococci</taxon>
        <taxon>Deinococcales</taxon>
        <taxon>Deinococcaceae</taxon>
        <taxon>Deinococcus</taxon>
    </lineage>
</organism>
<protein>
    <submittedName>
        <fullName evidence="1">Uncharacterized protein</fullName>
    </submittedName>
</protein>
<keyword evidence="2" id="KW-1185">Reference proteome</keyword>
<dbReference type="EMBL" id="JAURUR010000003">
    <property type="protein sequence ID" value="MDP9764168.1"/>
    <property type="molecule type" value="Genomic_DNA"/>
</dbReference>
<sequence>MTSSLSEVAPVSASQREEVFTRFNGQPPFASAGAKNADGLEILYWVATMSVPFPVVMTT</sequence>
<evidence type="ECO:0000313" key="2">
    <source>
        <dbReference type="Proteomes" id="UP001232163"/>
    </source>
</evidence>
<comment type="caution">
    <text evidence="1">The sequence shown here is derived from an EMBL/GenBank/DDBJ whole genome shotgun (WGS) entry which is preliminary data.</text>
</comment>